<dbReference type="InterPro" id="IPR000719">
    <property type="entry name" value="Prot_kinase_dom"/>
</dbReference>
<dbReference type="InterPro" id="IPR011009">
    <property type="entry name" value="Kinase-like_dom_sf"/>
</dbReference>
<proteinExistence type="predicted"/>
<dbReference type="Pfam" id="PF00069">
    <property type="entry name" value="Pkinase"/>
    <property type="match status" value="1"/>
</dbReference>
<dbReference type="SUPFAM" id="SSF56112">
    <property type="entry name" value="Protein kinase-like (PK-like)"/>
    <property type="match status" value="1"/>
</dbReference>
<dbReference type="PROSITE" id="PS50011">
    <property type="entry name" value="PROTEIN_KINASE_DOM"/>
    <property type="match status" value="1"/>
</dbReference>
<dbReference type="GO" id="GO:0009506">
    <property type="term" value="C:plasmodesma"/>
    <property type="evidence" value="ECO:0007669"/>
    <property type="project" value="TreeGrafter"/>
</dbReference>
<dbReference type="InterPro" id="IPR045272">
    <property type="entry name" value="ANXUR1/2-like"/>
</dbReference>
<dbReference type="AlphaFoldDB" id="A0A6A4KVV4"/>
<feature type="domain" description="Protein kinase" evidence="1">
    <location>
        <begin position="1"/>
        <end position="124"/>
    </location>
</feature>
<accession>A0A6A4KVV4</accession>
<dbReference type="PANTHER" id="PTHR27003:SF88">
    <property type="entry name" value="RECEPTOR-LIKE PROTEIN KINASE THESEUS 1"/>
    <property type="match status" value="1"/>
</dbReference>
<name>A0A6A4KVV4_9ERIC</name>
<dbReference type="Gene3D" id="1.10.510.10">
    <property type="entry name" value="Transferase(Phosphotransferase) domain 1"/>
    <property type="match status" value="1"/>
</dbReference>
<dbReference type="GO" id="GO:0004714">
    <property type="term" value="F:transmembrane receptor protein tyrosine kinase activity"/>
    <property type="evidence" value="ECO:0007669"/>
    <property type="project" value="InterPro"/>
</dbReference>
<dbReference type="GO" id="GO:0005886">
    <property type="term" value="C:plasma membrane"/>
    <property type="evidence" value="ECO:0007669"/>
    <property type="project" value="TreeGrafter"/>
</dbReference>
<protein>
    <recommendedName>
        <fullName evidence="1">Protein kinase domain-containing protein</fullName>
    </recommendedName>
</protein>
<dbReference type="OrthoDB" id="1707419at2759"/>
<organism evidence="2 3">
    <name type="scientific">Rhododendron williamsianum</name>
    <dbReference type="NCBI Taxonomy" id="262921"/>
    <lineage>
        <taxon>Eukaryota</taxon>
        <taxon>Viridiplantae</taxon>
        <taxon>Streptophyta</taxon>
        <taxon>Embryophyta</taxon>
        <taxon>Tracheophyta</taxon>
        <taxon>Spermatophyta</taxon>
        <taxon>Magnoliopsida</taxon>
        <taxon>eudicotyledons</taxon>
        <taxon>Gunneridae</taxon>
        <taxon>Pentapetalae</taxon>
        <taxon>asterids</taxon>
        <taxon>Ericales</taxon>
        <taxon>Ericaceae</taxon>
        <taxon>Ericoideae</taxon>
        <taxon>Rhodoreae</taxon>
        <taxon>Rhododendron</taxon>
    </lineage>
</organism>
<feature type="non-terminal residue" evidence="2">
    <location>
        <position position="1"/>
    </location>
</feature>
<evidence type="ECO:0000313" key="2">
    <source>
        <dbReference type="EMBL" id="KAE9449382.1"/>
    </source>
</evidence>
<evidence type="ECO:0000313" key="3">
    <source>
        <dbReference type="Proteomes" id="UP000428333"/>
    </source>
</evidence>
<dbReference type="PANTHER" id="PTHR27003">
    <property type="entry name" value="OS07G0166700 PROTEIN"/>
    <property type="match status" value="1"/>
</dbReference>
<sequence>MCIGAARESLTHVVSTRYYAPEYLASGGVMKEANVYSLGVVLLDVFCGCNALNPMLHCSHWTSVDCFKSCMNRKCIGHIIDPYLMGKVTPECFREFAKIVNDCLLHERNKRPSMDDVVRRLEFTLELLETSGDHAQFGGASNDDQSDKSFKEAVCRAYNNALFNNDDPLFIDRDYIVMDPNATSFCGSLVTNEMSWDASDNVLGDSDYHSSNLAR</sequence>
<comment type="caution">
    <text evidence="2">The sequence shown here is derived from an EMBL/GenBank/DDBJ whole genome shotgun (WGS) entry which is preliminary data.</text>
</comment>
<dbReference type="EMBL" id="QEFC01003180">
    <property type="protein sequence ID" value="KAE9449382.1"/>
    <property type="molecule type" value="Genomic_DNA"/>
</dbReference>
<keyword evidence="3" id="KW-1185">Reference proteome</keyword>
<dbReference type="GO" id="GO:0005524">
    <property type="term" value="F:ATP binding"/>
    <property type="evidence" value="ECO:0007669"/>
    <property type="project" value="InterPro"/>
</dbReference>
<gene>
    <name evidence="2" type="ORF">C3L33_18730</name>
</gene>
<evidence type="ECO:0000259" key="1">
    <source>
        <dbReference type="PROSITE" id="PS50011"/>
    </source>
</evidence>
<reference evidence="2 3" key="1">
    <citation type="journal article" date="2019" name="Genome Biol. Evol.">
        <title>The Rhododendron genome and chromosomal organization provide insight into shared whole-genome duplications across the heath family (Ericaceae).</title>
        <authorList>
            <person name="Soza V.L."/>
            <person name="Lindsley D."/>
            <person name="Waalkes A."/>
            <person name="Ramage E."/>
            <person name="Patwardhan R.P."/>
            <person name="Burton J.N."/>
            <person name="Adey A."/>
            <person name="Kumar A."/>
            <person name="Qiu R."/>
            <person name="Shendure J."/>
            <person name="Hall B."/>
        </authorList>
    </citation>
    <scope>NUCLEOTIDE SEQUENCE [LARGE SCALE GENOMIC DNA]</scope>
    <source>
        <strain evidence="2">RSF 1966-606</strain>
    </source>
</reference>
<dbReference type="Proteomes" id="UP000428333">
    <property type="component" value="Linkage Group LG11"/>
</dbReference>